<protein>
    <submittedName>
        <fullName evidence="5">TYR1-like protein</fullName>
    </submittedName>
</protein>
<accession>A0ABY7DU75</accession>
<evidence type="ECO:0000256" key="1">
    <source>
        <dbReference type="ARBA" id="ARBA00022723"/>
    </source>
</evidence>
<proteinExistence type="predicted"/>
<dbReference type="PRINTS" id="PR00092">
    <property type="entry name" value="TYROSINASE"/>
</dbReference>
<evidence type="ECO:0000313" key="5">
    <source>
        <dbReference type="EMBL" id="WAR00160.1"/>
    </source>
</evidence>
<dbReference type="SUPFAM" id="SSF48056">
    <property type="entry name" value="Di-copper centre-containing domain"/>
    <property type="match status" value="1"/>
</dbReference>
<dbReference type="PANTHER" id="PTHR11474:SF126">
    <property type="entry name" value="TYROSINASE-LIKE PROTEIN TYR-1-RELATED"/>
    <property type="match status" value="1"/>
</dbReference>
<keyword evidence="2" id="KW-0186">Copper</keyword>
<dbReference type="PROSITE" id="PS00498">
    <property type="entry name" value="TYROSINASE_2"/>
    <property type="match status" value="1"/>
</dbReference>
<reference evidence="5" key="1">
    <citation type="submission" date="2022-11" db="EMBL/GenBank/DDBJ databases">
        <title>Centuries of genome instability and evolution in soft-shell clam transmissible cancer (bioRxiv).</title>
        <authorList>
            <person name="Hart S.F.M."/>
            <person name="Yonemitsu M.A."/>
            <person name="Giersch R.M."/>
            <person name="Beal B.F."/>
            <person name="Arriagada G."/>
            <person name="Davis B.W."/>
            <person name="Ostrander E.A."/>
            <person name="Goff S.P."/>
            <person name="Metzger M.J."/>
        </authorList>
    </citation>
    <scope>NUCLEOTIDE SEQUENCE</scope>
    <source>
        <strain evidence="5">MELC-2E11</strain>
        <tissue evidence="5">Siphon/mantle</tissue>
    </source>
</reference>
<evidence type="ECO:0000313" key="6">
    <source>
        <dbReference type="Proteomes" id="UP001164746"/>
    </source>
</evidence>
<gene>
    <name evidence="5" type="ORF">MAR_024532</name>
</gene>
<dbReference type="InterPro" id="IPR002227">
    <property type="entry name" value="Tyrosinase_Cu-bd"/>
</dbReference>
<dbReference type="PANTHER" id="PTHR11474">
    <property type="entry name" value="TYROSINASE FAMILY MEMBER"/>
    <property type="match status" value="1"/>
</dbReference>
<keyword evidence="1" id="KW-0479">Metal-binding</keyword>
<feature type="non-terminal residue" evidence="5">
    <location>
        <position position="387"/>
    </location>
</feature>
<dbReference type="Gene3D" id="1.10.1280.10">
    <property type="entry name" value="Di-copper center containing domain from catechol oxidase"/>
    <property type="match status" value="1"/>
</dbReference>
<dbReference type="InterPro" id="IPR008922">
    <property type="entry name" value="Di-copper_centre_dom_sf"/>
</dbReference>
<feature type="domain" description="Tyrosinase copper-binding" evidence="3">
    <location>
        <begin position="40"/>
        <end position="57"/>
    </location>
</feature>
<dbReference type="EMBL" id="CP111014">
    <property type="protein sequence ID" value="WAR00160.1"/>
    <property type="molecule type" value="Genomic_DNA"/>
</dbReference>
<evidence type="ECO:0000256" key="2">
    <source>
        <dbReference type="ARBA" id="ARBA00023008"/>
    </source>
</evidence>
<sequence>DAPVDQDLASEACLRVFLDSRNGDMARFGRMHGQQLLRKHKGAGFLGWHRIFLAAFEEKLREVEPGVSLPYWDYTMDSYLPRPADSLVWSPCFFGNGVGKITEGPFAGMFGGFNVDIVRDYAPGGKCPPELISKNDFDRLMKFCYFKNITTGSGPYYGNPNNLELLHDNVHDWVGGDMSQIAFSSFDPVFWMHHTYIDYVWERFRRHQKKNCKHVDVESDYRPERDLSQNNAPGHSLTSPMHGFEYLQVRQGLSNIWTSLYYDYEDHPVCPDCGNSENLYCDKTVDPTRPKGVCVTKTHFFCVQPSVQLSETLVWNPKKELDMQHQGLPGDGQTGHVGHNKSRILASELNIGYLTVPNSSKTIFQSFDSRLLVFCIVTCSVFIILLN</sequence>
<dbReference type="InterPro" id="IPR050316">
    <property type="entry name" value="Tyrosinase/Hemocyanin"/>
</dbReference>
<evidence type="ECO:0000259" key="4">
    <source>
        <dbReference type="PROSITE" id="PS00498"/>
    </source>
</evidence>
<organism evidence="5 6">
    <name type="scientific">Mya arenaria</name>
    <name type="common">Soft-shell clam</name>
    <dbReference type="NCBI Taxonomy" id="6604"/>
    <lineage>
        <taxon>Eukaryota</taxon>
        <taxon>Metazoa</taxon>
        <taxon>Spiralia</taxon>
        <taxon>Lophotrochozoa</taxon>
        <taxon>Mollusca</taxon>
        <taxon>Bivalvia</taxon>
        <taxon>Autobranchia</taxon>
        <taxon>Heteroconchia</taxon>
        <taxon>Euheterodonta</taxon>
        <taxon>Imparidentia</taxon>
        <taxon>Neoheterodontei</taxon>
        <taxon>Myida</taxon>
        <taxon>Myoidea</taxon>
        <taxon>Myidae</taxon>
        <taxon>Mya</taxon>
    </lineage>
</organism>
<keyword evidence="6" id="KW-1185">Reference proteome</keyword>
<name>A0ABY7DU75_MYAAR</name>
<dbReference type="Proteomes" id="UP001164746">
    <property type="component" value="Chromosome 3"/>
</dbReference>
<evidence type="ECO:0000259" key="3">
    <source>
        <dbReference type="PROSITE" id="PS00497"/>
    </source>
</evidence>
<feature type="domain" description="Tyrosinase copper-binding" evidence="4">
    <location>
        <begin position="187"/>
        <end position="198"/>
    </location>
</feature>
<dbReference type="PROSITE" id="PS00497">
    <property type="entry name" value="TYROSINASE_1"/>
    <property type="match status" value="1"/>
</dbReference>
<dbReference type="Pfam" id="PF00264">
    <property type="entry name" value="Tyrosinase"/>
    <property type="match status" value="1"/>
</dbReference>